<feature type="transmembrane region" description="Helical" evidence="2">
    <location>
        <begin position="1037"/>
        <end position="1058"/>
    </location>
</feature>
<dbReference type="Pfam" id="PF02714">
    <property type="entry name" value="RSN1_7TM"/>
    <property type="match status" value="1"/>
</dbReference>
<keyword evidence="2" id="KW-0472">Membrane</keyword>
<feature type="transmembrane region" description="Helical" evidence="2">
    <location>
        <begin position="1011"/>
        <end position="1031"/>
    </location>
</feature>
<feature type="domain" description="CSC1/OSCA1-like 7TM region" evidence="3">
    <location>
        <begin position="822"/>
        <end position="1089"/>
    </location>
</feature>
<evidence type="ECO:0000313" key="5">
    <source>
        <dbReference type="Proteomes" id="UP001498398"/>
    </source>
</evidence>
<evidence type="ECO:0000313" key="4">
    <source>
        <dbReference type="EMBL" id="KAK7465529.1"/>
    </source>
</evidence>
<keyword evidence="2" id="KW-1133">Transmembrane helix</keyword>
<feature type="transmembrane region" description="Helical" evidence="2">
    <location>
        <begin position="332"/>
        <end position="352"/>
    </location>
</feature>
<dbReference type="PANTHER" id="PTHR13018">
    <property type="entry name" value="PROBABLE MEMBRANE PROTEIN DUF221-RELATED"/>
    <property type="match status" value="1"/>
</dbReference>
<feature type="transmembrane region" description="Helical" evidence="2">
    <location>
        <begin position="956"/>
        <end position="978"/>
    </location>
</feature>
<feature type="region of interest" description="Disordered" evidence="1">
    <location>
        <begin position="626"/>
        <end position="719"/>
    </location>
</feature>
<feature type="transmembrane region" description="Helical" evidence="2">
    <location>
        <begin position="916"/>
        <end position="936"/>
    </location>
</feature>
<feature type="compositionally biased region" description="Basic residues" evidence="1">
    <location>
        <begin position="526"/>
        <end position="536"/>
    </location>
</feature>
<keyword evidence="2" id="KW-0812">Transmembrane</keyword>
<evidence type="ECO:0000256" key="2">
    <source>
        <dbReference type="SAM" id="Phobius"/>
    </source>
</evidence>
<feature type="region of interest" description="Disordered" evidence="1">
    <location>
        <begin position="493"/>
        <end position="542"/>
    </location>
</feature>
<dbReference type="InterPro" id="IPR045122">
    <property type="entry name" value="Csc1-like"/>
</dbReference>
<feature type="transmembrane region" description="Helical" evidence="2">
    <location>
        <begin position="1070"/>
        <end position="1090"/>
    </location>
</feature>
<dbReference type="PANTHER" id="PTHR13018:SF5">
    <property type="entry name" value="RE44586P"/>
    <property type="match status" value="1"/>
</dbReference>
<evidence type="ECO:0000256" key="1">
    <source>
        <dbReference type="SAM" id="MobiDB-lite"/>
    </source>
</evidence>
<sequence length="1301" mass="142521">MFSDLSYPNLRPRRPDDALTTLAAWWTTSDGSVFIPSETTPAPSSSSSAIPDHSASISSQFTNSSIGNSGDGGALTTFTTSVAVSTFTQDSTTFTSFTPSVVTSSLSSPTSSSFSSRSQSASAGLSSATPSSQLEFHNPVCVGDGLDSISDGVIASIVLPTATGLILWLIFAIVRPHFRQIYALREWFVQQDLRPKPLGNGFFAFLFPHVPLVPDTPEDVSDAGRSATGDVELFPSDEQLSQRALWICFLIVLGWSFLGLAGALPLYLVDTPCLADQGSQSVYGGSFSALHDLSLLRLLRFIDNGANVSTTDLISIQKRADGDDPQNIRPRIIALTVLTIVLALLPALWKVMKEFNNLAAYRKRWTESKCENKEMGWLSVRDAPGFTGWGEKRLKDFILKSGLSSSLDRNGSSSRNGNGNGKKSQPHYQRARGGYDESEPFNESEKARLEVDVQSLFTVCDTHELALLIDERDEILESLEIAETKYINSFRLTTPDPSIADFEPPEPQDPNRPYISRPKPLGGNGKQRHGSGRRSKNPAFAASSLAPTSFVAPSQYYRLRNVSGINGGRFTNSNDDKAPSMTDEFGARIVGSRFQEMNRTSTAQYQELPLGSHVHVDQSGQLGPLDEELSLQYPDPRRFGPNHGLEESENEDSNAPEEEWIDLSHEAPPDVASVDNGEPLIAPTRRTRRQETSSPSKRETFPFRNKNLPPNPEEVPPPHLRLQPSQPFVRPMEGINYDHLGLVYSEITQWRTKLKTVNAEIADAQRGCYQDIADGVRIKGWILVGQGLHHIPNIQLIEGRAKEDIRWDVLQNERSLLDVSVMWAMIGLAAIFLAAGLTAATALSLATAPDVGHFLPFLQPLLREDTLAAGIVTIFIPALAALLFVSLALIFVRWAVEGRGSISISGGQLLVYKTTFFFLTLVTAIFIVVVGALLFAMQAFSTGDTPSQSVASGSVYMAALALTIIIQIAIIFPAILLLQPLRLWRVVRAEKQAVTPRQRFRAIYPRTYDPSFSTGMCILAVVFASTFAIIFPLIGPAVVILLFLTLVAHRFLVGYVYARTHSQTGGELQLWLMRRFGTLLAFQPILLGLIFLSREIWIEGGVLVGVGLMVIIFVESYTRWKTRLPGRSSLSAITKNSLETFENVARRPRSNTDEEGTSLVSSPTGRARGSMASVLEMMSLTLAVMPSPSPTRGPVPLQTETLDDMTATERCSRTNPDAPPQIAPLPFGDHADEMAGILYAPELIAPAPIIWLPNDTSGVARSEAVDLQKYHDLRVVIDVRGKDQGQLHLPPSSRDPASYRT</sequence>
<feature type="transmembrane region" description="Helical" evidence="2">
    <location>
        <begin position="153"/>
        <end position="174"/>
    </location>
</feature>
<feature type="compositionally biased region" description="Pro residues" evidence="1">
    <location>
        <begin position="709"/>
        <end position="719"/>
    </location>
</feature>
<feature type="transmembrane region" description="Helical" evidence="2">
    <location>
        <begin position="821"/>
        <end position="847"/>
    </location>
</feature>
<feature type="region of interest" description="Disordered" evidence="1">
    <location>
        <begin position="1145"/>
        <end position="1166"/>
    </location>
</feature>
<feature type="compositionally biased region" description="Acidic residues" evidence="1">
    <location>
        <begin position="647"/>
        <end position="661"/>
    </location>
</feature>
<evidence type="ECO:0000259" key="3">
    <source>
        <dbReference type="Pfam" id="PF02714"/>
    </source>
</evidence>
<name>A0ABR1JSF3_9AGAR</name>
<gene>
    <name evidence="4" type="ORF">VKT23_005503</name>
</gene>
<feature type="transmembrane region" description="Helical" evidence="2">
    <location>
        <begin position="244"/>
        <end position="268"/>
    </location>
</feature>
<feature type="region of interest" description="Disordered" evidence="1">
    <location>
        <begin position="406"/>
        <end position="443"/>
    </location>
</feature>
<protein>
    <recommendedName>
        <fullName evidence="3">CSC1/OSCA1-like 7TM region domain-containing protein</fullName>
    </recommendedName>
</protein>
<dbReference type="Proteomes" id="UP001498398">
    <property type="component" value="Unassembled WGS sequence"/>
</dbReference>
<dbReference type="InterPro" id="IPR003864">
    <property type="entry name" value="CSC1/OSCA1-like_7TM"/>
</dbReference>
<feature type="transmembrane region" description="Helical" evidence="2">
    <location>
        <begin position="1096"/>
        <end position="1114"/>
    </location>
</feature>
<feature type="transmembrane region" description="Helical" evidence="2">
    <location>
        <begin position="867"/>
        <end position="896"/>
    </location>
</feature>
<dbReference type="EMBL" id="JBANRG010000006">
    <property type="protein sequence ID" value="KAK7465529.1"/>
    <property type="molecule type" value="Genomic_DNA"/>
</dbReference>
<comment type="caution">
    <text evidence="4">The sequence shown here is derived from an EMBL/GenBank/DDBJ whole genome shotgun (WGS) entry which is preliminary data.</text>
</comment>
<reference evidence="4 5" key="1">
    <citation type="submission" date="2024-01" db="EMBL/GenBank/DDBJ databases">
        <title>A draft genome for the cacao thread blight pathogen Marasmiellus scandens.</title>
        <authorList>
            <person name="Baruah I.K."/>
            <person name="Leung J."/>
            <person name="Bukari Y."/>
            <person name="Amoako-Attah I."/>
            <person name="Meinhardt L.W."/>
            <person name="Bailey B.A."/>
            <person name="Cohen S.P."/>
        </authorList>
    </citation>
    <scope>NUCLEOTIDE SEQUENCE [LARGE SCALE GENOMIC DNA]</scope>
    <source>
        <strain evidence="4 5">GH-19</strain>
    </source>
</reference>
<feature type="compositionally biased region" description="Low complexity" evidence="1">
    <location>
        <begin position="406"/>
        <end position="423"/>
    </location>
</feature>
<accession>A0ABR1JSF3</accession>
<keyword evidence="5" id="KW-1185">Reference proteome</keyword>
<organism evidence="4 5">
    <name type="scientific">Marasmiellus scandens</name>
    <dbReference type="NCBI Taxonomy" id="2682957"/>
    <lineage>
        <taxon>Eukaryota</taxon>
        <taxon>Fungi</taxon>
        <taxon>Dikarya</taxon>
        <taxon>Basidiomycota</taxon>
        <taxon>Agaricomycotina</taxon>
        <taxon>Agaricomycetes</taxon>
        <taxon>Agaricomycetidae</taxon>
        <taxon>Agaricales</taxon>
        <taxon>Marasmiineae</taxon>
        <taxon>Omphalotaceae</taxon>
        <taxon>Marasmiellus</taxon>
    </lineage>
</organism>
<proteinExistence type="predicted"/>